<reference evidence="2" key="2">
    <citation type="submission" date="2015-01" db="EMBL/GenBank/DDBJ databases">
        <title>Evolutionary Origins and Diversification of the Mycorrhizal Mutualists.</title>
        <authorList>
            <consortium name="DOE Joint Genome Institute"/>
            <consortium name="Mycorrhizal Genomics Consortium"/>
            <person name="Kohler A."/>
            <person name="Kuo A."/>
            <person name="Nagy L.G."/>
            <person name="Floudas D."/>
            <person name="Copeland A."/>
            <person name="Barry K.W."/>
            <person name="Cichocki N."/>
            <person name="Veneault-Fourrey C."/>
            <person name="LaButti K."/>
            <person name="Lindquist E.A."/>
            <person name="Lipzen A."/>
            <person name="Lundell T."/>
            <person name="Morin E."/>
            <person name="Murat C."/>
            <person name="Riley R."/>
            <person name="Ohm R."/>
            <person name="Sun H."/>
            <person name="Tunlid A."/>
            <person name="Henrissat B."/>
            <person name="Grigoriev I.V."/>
            <person name="Hibbett D.S."/>
            <person name="Martin F."/>
        </authorList>
    </citation>
    <scope>NUCLEOTIDE SEQUENCE [LARGE SCALE GENOMIC DNA]</scope>
    <source>
        <strain evidence="2">Marx 270</strain>
    </source>
</reference>
<protein>
    <submittedName>
        <fullName evidence="1">Uncharacterized protein</fullName>
    </submittedName>
</protein>
<keyword evidence="2" id="KW-1185">Reference proteome</keyword>
<organism evidence="1 2">
    <name type="scientific">Pisolithus tinctorius Marx 270</name>
    <dbReference type="NCBI Taxonomy" id="870435"/>
    <lineage>
        <taxon>Eukaryota</taxon>
        <taxon>Fungi</taxon>
        <taxon>Dikarya</taxon>
        <taxon>Basidiomycota</taxon>
        <taxon>Agaricomycotina</taxon>
        <taxon>Agaricomycetes</taxon>
        <taxon>Agaricomycetidae</taxon>
        <taxon>Boletales</taxon>
        <taxon>Sclerodermatineae</taxon>
        <taxon>Pisolithaceae</taxon>
        <taxon>Pisolithus</taxon>
    </lineage>
</organism>
<dbReference type="InParanoid" id="A0A0C3PCV2"/>
<reference evidence="1 2" key="1">
    <citation type="submission" date="2014-04" db="EMBL/GenBank/DDBJ databases">
        <authorList>
            <consortium name="DOE Joint Genome Institute"/>
            <person name="Kuo A."/>
            <person name="Kohler A."/>
            <person name="Costa M.D."/>
            <person name="Nagy L.G."/>
            <person name="Floudas D."/>
            <person name="Copeland A."/>
            <person name="Barry K.W."/>
            <person name="Cichocki N."/>
            <person name="Veneault-Fourrey C."/>
            <person name="LaButti K."/>
            <person name="Lindquist E.A."/>
            <person name="Lipzen A."/>
            <person name="Lundell T."/>
            <person name="Morin E."/>
            <person name="Murat C."/>
            <person name="Sun H."/>
            <person name="Tunlid A."/>
            <person name="Henrissat B."/>
            <person name="Grigoriev I.V."/>
            <person name="Hibbett D.S."/>
            <person name="Martin F."/>
            <person name="Nordberg H.P."/>
            <person name="Cantor M.N."/>
            <person name="Hua S.X."/>
        </authorList>
    </citation>
    <scope>NUCLEOTIDE SEQUENCE [LARGE SCALE GENOMIC DNA]</scope>
    <source>
        <strain evidence="1 2">Marx 270</strain>
    </source>
</reference>
<accession>A0A0C3PCV2</accession>
<dbReference type="HOGENOM" id="CLU_2334506_0_0_1"/>
<dbReference type="Proteomes" id="UP000054217">
    <property type="component" value="Unassembled WGS sequence"/>
</dbReference>
<sequence>MTARHMSLILWRRIQYYSNNRSCDPHPPWFDGCGKAGLPNVSTAVSVTLMYTIYRSGTQGWNLYLFIFMSVLSRDEWRALEDIAGKVSISRGQVTSKC</sequence>
<dbReference type="EMBL" id="KN831965">
    <property type="protein sequence ID" value="KIO05866.1"/>
    <property type="molecule type" value="Genomic_DNA"/>
</dbReference>
<name>A0A0C3PCV2_PISTI</name>
<gene>
    <name evidence="1" type="ORF">M404DRAFT_506157</name>
</gene>
<dbReference type="AlphaFoldDB" id="A0A0C3PCV2"/>
<evidence type="ECO:0000313" key="2">
    <source>
        <dbReference type="Proteomes" id="UP000054217"/>
    </source>
</evidence>
<proteinExistence type="predicted"/>
<evidence type="ECO:0000313" key="1">
    <source>
        <dbReference type="EMBL" id="KIO05866.1"/>
    </source>
</evidence>